<keyword evidence="2" id="KW-1185">Reference proteome</keyword>
<organism evidence="1 2">
    <name type="scientific">Streptomyces albospinus</name>
    <dbReference type="NCBI Taxonomy" id="285515"/>
    <lineage>
        <taxon>Bacteria</taxon>
        <taxon>Bacillati</taxon>
        <taxon>Actinomycetota</taxon>
        <taxon>Actinomycetes</taxon>
        <taxon>Kitasatosporales</taxon>
        <taxon>Streptomycetaceae</taxon>
        <taxon>Streptomyces</taxon>
    </lineage>
</organism>
<reference evidence="2" key="1">
    <citation type="journal article" date="2019" name="Int. J. Syst. Evol. Microbiol.">
        <title>The Global Catalogue of Microorganisms (GCM) 10K type strain sequencing project: providing services to taxonomists for standard genome sequencing and annotation.</title>
        <authorList>
            <consortium name="The Broad Institute Genomics Platform"/>
            <consortium name="The Broad Institute Genome Sequencing Center for Infectious Disease"/>
            <person name="Wu L."/>
            <person name="Ma J."/>
        </authorList>
    </citation>
    <scope>NUCLEOTIDE SEQUENCE [LARGE SCALE GENOMIC DNA]</scope>
    <source>
        <strain evidence="2">JCM 3399</strain>
    </source>
</reference>
<protein>
    <submittedName>
        <fullName evidence="1">Uncharacterized protein</fullName>
    </submittedName>
</protein>
<proteinExistence type="predicted"/>
<accession>A0ABQ2UXB7</accession>
<name>A0ABQ2UXB7_9ACTN</name>
<sequence>MPRRSREELTEARNKFIANRENVIARYNEGESAASLARSYASIRDGWVAKQVDAWDVPRRDRSAAAVARGPGVPPMLR</sequence>
<gene>
    <name evidence="1" type="ORF">GCM10010211_23470</name>
</gene>
<evidence type="ECO:0000313" key="1">
    <source>
        <dbReference type="EMBL" id="GGU57895.1"/>
    </source>
</evidence>
<dbReference type="EMBL" id="BMRP01000006">
    <property type="protein sequence ID" value="GGU57895.1"/>
    <property type="molecule type" value="Genomic_DNA"/>
</dbReference>
<dbReference type="RefSeq" id="WP_189299108.1">
    <property type="nucleotide sequence ID" value="NZ_BMRP01000006.1"/>
</dbReference>
<dbReference type="Proteomes" id="UP000654471">
    <property type="component" value="Unassembled WGS sequence"/>
</dbReference>
<comment type="caution">
    <text evidence="1">The sequence shown here is derived from an EMBL/GenBank/DDBJ whole genome shotgun (WGS) entry which is preliminary data.</text>
</comment>
<evidence type="ECO:0000313" key="2">
    <source>
        <dbReference type="Proteomes" id="UP000654471"/>
    </source>
</evidence>